<proteinExistence type="predicted"/>
<name>A0A6M8HUP6_9PROT</name>
<dbReference type="KEGG" id="lck:HN018_19215"/>
<dbReference type="AlphaFoldDB" id="A0A6M8HUP6"/>
<evidence type="ECO:0000313" key="1">
    <source>
        <dbReference type="EMBL" id="QKE91877.1"/>
    </source>
</evidence>
<sequence length="82" mass="8706">MNDDPLASGTALAAVVLQTQILHALIRTGVLPQKLVAAMMDIAIQSVEEMPRDKGFGPEVVAVARERLLSVQAMVEAAKPRG</sequence>
<gene>
    <name evidence="1" type="ORF">HN018_19215</name>
</gene>
<dbReference type="RefSeq" id="WP_171835822.1">
    <property type="nucleotide sequence ID" value="NZ_CP053708.1"/>
</dbReference>
<reference evidence="1 2" key="1">
    <citation type="journal article" date="2014" name="World J. Microbiol. Biotechnol.">
        <title>Biodiversity and physiological characteristics of Antarctic and Arctic lichens-associated bacteria.</title>
        <authorList>
            <person name="Lee Y.M."/>
            <person name="Kim E.H."/>
            <person name="Lee H.K."/>
            <person name="Hong S.G."/>
        </authorList>
    </citation>
    <scope>NUCLEOTIDE SEQUENCE [LARGE SCALE GENOMIC DNA]</scope>
    <source>
        <strain evidence="1 2">PAMC 26569</strain>
    </source>
</reference>
<keyword evidence="2" id="KW-1185">Reference proteome</keyword>
<evidence type="ECO:0000313" key="2">
    <source>
        <dbReference type="Proteomes" id="UP000500767"/>
    </source>
</evidence>
<accession>A0A6M8HUP6</accession>
<organism evidence="1 2">
    <name type="scientific">Lichenicola cladoniae</name>
    <dbReference type="NCBI Taxonomy" id="1484109"/>
    <lineage>
        <taxon>Bacteria</taxon>
        <taxon>Pseudomonadati</taxon>
        <taxon>Pseudomonadota</taxon>
        <taxon>Alphaproteobacteria</taxon>
        <taxon>Acetobacterales</taxon>
        <taxon>Acetobacteraceae</taxon>
        <taxon>Lichenicola</taxon>
    </lineage>
</organism>
<dbReference type="Proteomes" id="UP000500767">
    <property type="component" value="Chromosome"/>
</dbReference>
<protein>
    <submittedName>
        <fullName evidence="1">Uncharacterized protein</fullName>
    </submittedName>
</protein>
<dbReference type="EMBL" id="CP053708">
    <property type="protein sequence ID" value="QKE91877.1"/>
    <property type="molecule type" value="Genomic_DNA"/>
</dbReference>